<accession>A0A843WT26</accession>
<name>A0A843WT26_COLES</name>
<sequence length="142" mass="15315">MYVQDGRDTLIGQLEGQLAATMAQLAEARAALETLGAAVQAEMGGASSSRGLAVAAGVSSLQEQLAAAMERAERAEHDLLTRTEELKGALAHEAGFVSELTEQSRRLTELQSQVTQTEAELPRDVEELRALLAVERRDLERQ</sequence>
<feature type="coiled-coil region" evidence="1">
    <location>
        <begin position="58"/>
        <end position="120"/>
    </location>
</feature>
<gene>
    <name evidence="2" type="ORF">Taro_041295</name>
</gene>
<dbReference type="Proteomes" id="UP000652761">
    <property type="component" value="Unassembled WGS sequence"/>
</dbReference>
<evidence type="ECO:0000313" key="3">
    <source>
        <dbReference type="Proteomes" id="UP000652761"/>
    </source>
</evidence>
<evidence type="ECO:0000313" key="2">
    <source>
        <dbReference type="EMBL" id="MQM08441.1"/>
    </source>
</evidence>
<protein>
    <submittedName>
        <fullName evidence="2">Uncharacterized protein</fullName>
    </submittedName>
</protein>
<reference evidence="2" key="1">
    <citation type="submission" date="2017-07" db="EMBL/GenBank/DDBJ databases">
        <title>Taro Niue Genome Assembly and Annotation.</title>
        <authorList>
            <person name="Atibalentja N."/>
            <person name="Keating K."/>
            <person name="Fields C.J."/>
        </authorList>
    </citation>
    <scope>NUCLEOTIDE SEQUENCE</scope>
    <source>
        <strain evidence="2">Niue_2</strain>
        <tissue evidence="2">Leaf</tissue>
    </source>
</reference>
<keyword evidence="1" id="KW-0175">Coiled coil</keyword>
<evidence type="ECO:0000256" key="1">
    <source>
        <dbReference type="SAM" id="Coils"/>
    </source>
</evidence>
<dbReference type="AlphaFoldDB" id="A0A843WT26"/>
<comment type="caution">
    <text evidence="2">The sequence shown here is derived from an EMBL/GenBank/DDBJ whole genome shotgun (WGS) entry which is preliminary data.</text>
</comment>
<keyword evidence="3" id="KW-1185">Reference proteome</keyword>
<dbReference type="EMBL" id="NMUH01004120">
    <property type="protein sequence ID" value="MQM08441.1"/>
    <property type="molecule type" value="Genomic_DNA"/>
</dbReference>
<proteinExistence type="predicted"/>
<organism evidence="2 3">
    <name type="scientific">Colocasia esculenta</name>
    <name type="common">Wild taro</name>
    <name type="synonym">Arum esculentum</name>
    <dbReference type="NCBI Taxonomy" id="4460"/>
    <lineage>
        <taxon>Eukaryota</taxon>
        <taxon>Viridiplantae</taxon>
        <taxon>Streptophyta</taxon>
        <taxon>Embryophyta</taxon>
        <taxon>Tracheophyta</taxon>
        <taxon>Spermatophyta</taxon>
        <taxon>Magnoliopsida</taxon>
        <taxon>Liliopsida</taxon>
        <taxon>Araceae</taxon>
        <taxon>Aroideae</taxon>
        <taxon>Colocasieae</taxon>
        <taxon>Colocasia</taxon>
    </lineage>
</organism>